<organism evidence="2 3">
    <name type="scientific">Candidatus Woesebacteria bacterium RIFCSPHIGHO2_01_FULL_39_28</name>
    <dbReference type="NCBI Taxonomy" id="1802496"/>
    <lineage>
        <taxon>Bacteria</taxon>
        <taxon>Candidatus Woeseibacteriota</taxon>
    </lineage>
</organism>
<evidence type="ECO:0000313" key="2">
    <source>
        <dbReference type="EMBL" id="OGM27153.1"/>
    </source>
</evidence>
<accession>A0A1F7YIP7</accession>
<dbReference type="GO" id="GO:0030170">
    <property type="term" value="F:pyridoxal phosphate binding"/>
    <property type="evidence" value="ECO:0007669"/>
    <property type="project" value="InterPro"/>
</dbReference>
<dbReference type="Proteomes" id="UP000178851">
    <property type="component" value="Unassembled WGS sequence"/>
</dbReference>
<evidence type="ECO:0008006" key="4">
    <source>
        <dbReference type="Google" id="ProtNLM"/>
    </source>
</evidence>
<dbReference type="EMBL" id="MGGI01000007">
    <property type="protein sequence ID" value="OGM27153.1"/>
    <property type="molecule type" value="Genomic_DNA"/>
</dbReference>
<dbReference type="GO" id="GO:0005975">
    <property type="term" value="P:carbohydrate metabolic process"/>
    <property type="evidence" value="ECO:0007669"/>
    <property type="project" value="InterPro"/>
</dbReference>
<dbReference type="PANTHER" id="PTHR42655:SF1">
    <property type="entry name" value="GLYCOGEN PHOSPHORYLASE"/>
    <property type="match status" value="1"/>
</dbReference>
<comment type="similarity">
    <text evidence="1">Belongs to the glycogen phosphorylase family.</text>
</comment>
<dbReference type="SUPFAM" id="SSF53756">
    <property type="entry name" value="UDP-Glycosyltransferase/glycogen phosphorylase"/>
    <property type="match status" value="1"/>
</dbReference>
<dbReference type="PANTHER" id="PTHR42655">
    <property type="entry name" value="GLYCOGEN PHOSPHORYLASE"/>
    <property type="match status" value="1"/>
</dbReference>
<evidence type="ECO:0000256" key="1">
    <source>
        <dbReference type="ARBA" id="ARBA00006047"/>
    </source>
</evidence>
<dbReference type="Gene3D" id="3.40.50.2000">
    <property type="entry name" value="Glycogen Phosphorylase B"/>
    <property type="match status" value="2"/>
</dbReference>
<dbReference type="AlphaFoldDB" id="A0A1F7YIP7"/>
<protein>
    <recommendedName>
        <fullName evidence="4">Alpha-glucan phosphorylase</fullName>
    </recommendedName>
</protein>
<dbReference type="InterPro" id="IPR000811">
    <property type="entry name" value="Glyco_trans_35"/>
</dbReference>
<gene>
    <name evidence="2" type="ORF">A2627_05960</name>
</gene>
<dbReference type="GO" id="GO:0008184">
    <property type="term" value="F:glycogen phosphorylase activity"/>
    <property type="evidence" value="ECO:0007669"/>
    <property type="project" value="InterPro"/>
</dbReference>
<dbReference type="Pfam" id="PF00343">
    <property type="entry name" value="Phosphorylase"/>
    <property type="match status" value="1"/>
</dbReference>
<reference evidence="2 3" key="1">
    <citation type="journal article" date="2016" name="Nat. Commun.">
        <title>Thousands of microbial genomes shed light on interconnected biogeochemical processes in an aquifer system.</title>
        <authorList>
            <person name="Anantharaman K."/>
            <person name="Brown C.T."/>
            <person name="Hug L.A."/>
            <person name="Sharon I."/>
            <person name="Castelle C.J."/>
            <person name="Probst A.J."/>
            <person name="Thomas B.C."/>
            <person name="Singh A."/>
            <person name="Wilkins M.J."/>
            <person name="Karaoz U."/>
            <person name="Brodie E.L."/>
            <person name="Williams K.H."/>
            <person name="Hubbard S.S."/>
            <person name="Banfield J.F."/>
        </authorList>
    </citation>
    <scope>NUCLEOTIDE SEQUENCE [LARGE SCALE GENOMIC DNA]</scope>
</reference>
<dbReference type="NCBIfam" id="TIGR02094">
    <property type="entry name" value="more_P_ylases"/>
    <property type="match status" value="2"/>
</dbReference>
<evidence type="ECO:0000313" key="3">
    <source>
        <dbReference type="Proteomes" id="UP000178851"/>
    </source>
</evidence>
<dbReference type="InterPro" id="IPR011834">
    <property type="entry name" value="Agluc_phsphrylas"/>
</dbReference>
<name>A0A1F7YIP7_9BACT</name>
<proteinExistence type="inferred from homology"/>
<comment type="caution">
    <text evidence="2">The sequence shown here is derived from an EMBL/GenBank/DDBJ whole genome shotgun (WGS) entry which is preliminary data.</text>
</comment>
<dbReference type="InterPro" id="IPR052182">
    <property type="entry name" value="Glycogen/Maltodextrin_Phosph"/>
</dbReference>
<sequence length="544" mass="61790">MDKKLPIAYFCAEFGIESSIPTYAGGLGILAGDTLREAADIDFPIVGIGLMYQGRFFTQKILDNGWQTEEPSQFDPDESTLVRPVSSYGKPVFVIVNLAGIETWIKAYQLRVGDNITLYFVSCDNDKNSREIRNVMAADYYGDEENQIRQQIILSIGGVRLLKALKIKPRLYHLNEGRACFTNWEVTKNIIEKEHLGFNEAKQKAKNLTVYTNHTILGSGNPTYSLDLIKKYALWHASKMNVSSDELVHDGVNDKTKRFDITQFALNTSKIASAVSKPHGRLLKKTNPNYNWVTITNGVNMPQWQYFEFANSQLSASDIWNVHRERKFKLAEIVLKRTGFGYDANRLVVSWARRVSDYKQPHSIFEDIDRLTTILKNQQRPVQLLFAGKAHVGDDTAKKIIQEIILFMQNELSGNAIFVHNYNIALAKELVTGSDVWLNTPEFGKEACGTSGMKAIANGVLNCTTPDGWANEVKWDGIGWKLDAKNVAESFYSLMENEIVPLFYNRTANGLPIAWIERMRKSISLSRKFSTRRMLDEYIKKLYS</sequence>